<proteinExistence type="predicted"/>
<dbReference type="EMBL" id="MASW01000006">
    <property type="protein sequence ID" value="PXY21438.1"/>
    <property type="molecule type" value="Genomic_DNA"/>
</dbReference>
<name>A0A2V4AMB3_9PSEU</name>
<protein>
    <recommendedName>
        <fullName evidence="3">LppX_LprAFG lipoprotein</fullName>
    </recommendedName>
</protein>
<reference evidence="1 2" key="1">
    <citation type="submission" date="2016-07" db="EMBL/GenBank/DDBJ databases">
        <title>Draft genome sequence of Prauserella muralis DSM 45305, isolated from a mould-covered wall in an indoor environment.</title>
        <authorList>
            <person name="Ruckert C."/>
            <person name="Albersmeier A."/>
            <person name="Jiang C.-L."/>
            <person name="Jiang Y."/>
            <person name="Kalinowski J."/>
            <person name="Schneider O."/>
            <person name="Winkler A."/>
            <person name="Zotchev S.B."/>
        </authorList>
    </citation>
    <scope>NUCLEOTIDE SEQUENCE [LARGE SCALE GENOMIC DNA]</scope>
    <source>
        <strain evidence="1 2">DSM 45305</strain>
    </source>
</reference>
<evidence type="ECO:0000313" key="2">
    <source>
        <dbReference type="Proteomes" id="UP000249915"/>
    </source>
</evidence>
<dbReference type="Proteomes" id="UP000249915">
    <property type="component" value="Unassembled WGS sequence"/>
</dbReference>
<comment type="caution">
    <text evidence="1">The sequence shown here is derived from an EMBL/GenBank/DDBJ whole genome shotgun (WGS) entry which is preliminary data.</text>
</comment>
<evidence type="ECO:0000313" key="1">
    <source>
        <dbReference type="EMBL" id="PXY21438.1"/>
    </source>
</evidence>
<dbReference type="AlphaFoldDB" id="A0A2V4AMB3"/>
<dbReference type="InterPro" id="IPR029046">
    <property type="entry name" value="LolA/LolB/LppX"/>
</dbReference>
<dbReference type="SUPFAM" id="SSF89392">
    <property type="entry name" value="Prokaryotic lipoproteins and lipoprotein localization factors"/>
    <property type="match status" value="1"/>
</dbReference>
<sequence length="282" mass="30366">MFAVAGGAAAIALALTGCSQTTGGTASPVFEDTASLVRAAEQSTQEIKSAKYTMTMDMGMFSMSGKGQGSFDPENPSMAMTTDMDMSSLGAGKMSFEMRMVDRTVYLKMPDNMPAGSGMSTDKPWVKMSLEDMGQMGSLNVDQMLAQSDPTKTLELLSQSGEIVDTQPGQEVDGQQATKYTINVDFAKLAKQYGMDQQMGQLTQGGLDLGTIPVSVWIDERNLPLRYDMDMSAAMKKAVEQSGQQVPQGMLDKVVMSMKYYDWGEPVTVEAPPADQVGELPN</sequence>
<keyword evidence="2" id="KW-1185">Reference proteome</keyword>
<organism evidence="1 2">
    <name type="scientific">Prauserella muralis</name>
    <dbReference type="NCBI Taxonomy" id="588067"/>
    <lineage>
        <taxon>Bacteria</taxon>
        <taxon>Bacillati</taxon>
        <taxon>Actinomycetota</taxon>
        <taxon>Actinomycetes</taxon>
        <taxon>Pseudonocardiales</taxon>
        <taxon>Pseudonocardiaceae</taxon>
        <taxon>Prauserella</taxon>
    </lineage>
</organism>
<evidence type="ECO:0008006" key="3">
    <source>
        <dbReference type="Google" id="ProtNLM"/>
    </source>
</evidence>
<accession>A0A2V4AMB3</accession>
<dbReference type="Gene3D" id="2.50.20.20">
    <property type="match status" value="1"/>
</dbReference>
<gene>
    <name evidence="1" type="ORF">BAY60_26710</name>
</gene>